<dbReference type="PROSITE" id="PS51195">
    <property type="entry name" value="Q_MOTIF"/>
    <property type="match status" value="1"/>
</dbReference>
<evidence type="ECO:0000256" key="2">
    <source>
        <dbReference type="ARBA" id="ARBA00022741"/>
    </source>
</evidence>
<evidence type="ECO:0000259" key="9">
    <source>
        <dbReference type="PROSITE" id="PS51192"/>
    </source>
</evidence>
<dbReference type="RefSeq" id="XP_035445376.2">
    <property type="nucleotide sequence ID" value="XM_035589483.2"/>
</dbReference>
<dbReference type="Pfam" id="PF00270">
    <property type="entry name" value="DEAD"/>
    <property type="match status" value="1"/>
</dbReference>
<dbReference type="CDD" id="cd18787">
    <property type="entry name" value="SF2_C_DEAD"/>
    <property type="match status" value="1"/>
</dbReference>
<feature type="domain" description="Helicase ATP-binding" evidence="9">
    <location>
        <begin position="96"/>
        <end position="266"/>
    </location>
</feature>
<dbReference type="InterPro" id="IPR014014">
    <property type="entry name" value="RNA_helicase_DEAD_Q_motif"/>
</dbReference>
<evidence type="ECO:0000256" key="7">
    <source>
        <dbReference type="RuleBase" id="RU000492"/>
    </source>
</evidence>
<evidence type="ECO:0000256" key="3">
    <source>
        <dbReference type="ARBA" id="ARBA00022801"/>
    </source>
</evidence>
<feature type="short sequence motif" description="Q motif" evidence="6">
    <location>
        <begin position="65"/>
        <end position="93"/>
    </location>
</feature>
<dbReference type="GO" id="GO:0003724">
    <property type="term" value="F:RNA helicase activity"/>
    <property type="evidence" value="ECO:0007669"/>
    <property type="project" value="UniProtKB-EC"/>
</dbReference>
<proteinExistence type="inferred from homology"/>
<sequence>MSIVTIYKKFSVYFSRHIFKIGFCIIHWNSFIILIDSSGNTIIMVLAHNINEGLRTQDVQISEDVTFDTMLLKPSTLDGLSNCGFYKPSPIQLHGIPLGKCGFDLLLEAKSGTGKTAVFTVIALEKLDLEKGLQTVIMAPTREIASQICDVITQIGSNYKNLNVEVVIGGLPFQEDVIKFKKNVHIVVGSPGRLRHLIQAKIIDVTTVRLLVLDEADKLMEKSFQADINYIFTILPKEKQVIMSSATYPETLKAVMNKYVQNAQHMCPDSSTVLLGIKQFVSIVNSNSNIVRQTQYRFGELLKILSKRKFKQCLIFCNYQVRVRELYKMLIREKWPAEKLHGQQEQNDRLDALRMLQNYKCRILIATDLAARGIDASNIDLVINFEPPYDWQTYLHRIGRAGRFGSYGIAVTILSRGEEEMKFQRMLKSINGLLELNNFWDEEPIISLDKCDPSSNVSQYGELEKNEAYHELLNRLTNGTSNHIEEAESFETLCNSFQQTKEKKIESFNDILKSFEIHKQNVDNHPYDKISETENECKPTVTLSNNVILKQNIDMEIKENLKSIKELIKLIDKPKLIASEPDINKNPDIIMESEITGYSQENVIKGQSDLELSESDLSKALLEAGLPTSFGSSKDNKVNSKPFELNEGSKQMLVSNCHKSKSKKRQCKAECKEKQSSNKVTFVEDSNSSKKDQTSRLSNSIKSDIKGNPKKSSINQMEYFDTNSYEDTYEVDNDDDDDDAVEMRNKNIHNKYSIWYKLLKSHVQQVQMSLYIQEMSKM</sequence>
<keyword evidence="12" id="KW-1185">Reference proteome</keyword>
<dbReference type="OrthoDB" id="434041at2759"/>
<dbReference type="AlphaFoldDB" id="A0A9R0D9H1"/>
<dbReference type="InterPro" id="IPR027417">
    <property type="entry name" value="P-loop_NTPase"/>
</dbReference>
<keyword evidence="2 7" id="KW-0547">Nucleotide-binding</keyword>
<keyword evidence="5 7" id="KW-0067">ATP-binding</keyword>
<feature type="region of interest" description="Disordered" evidence="8">
    <location>
        <begin position="678"/>
        <end position="713"/>
    </location>
</feature>
<evidence type="ECO:0000256" key="1">
    <source>
        <dbReference type="ARBA" id="ARBA00012552"/>
    </source>
</evidence>
<protein>
    <recommendedName>
        <fullName evidence="1">RNA helicase</fullName>
        <ecNumber evidence="1">3.6.4.13</ecNumber>
    </recommendedName>
</protein>
<evidence type="ECO:0000256" key="4">
    <source>
        <dbReference type="ARBA" id="ARBA00022806"/>
    </source>
</evidence>
<dbReference type="EC" id="3.6.4.13" evidence="1"/>
<gene>
    <name evidence="13" type="primary">LOC118272803</name>
</gene>
<dbReference type="SUPFAM" id="SSF52540">
    <property type="entry name" value="P-loop containing nucleoside triphosphate hydrolases"/>
    <property type="match status" value="1"/>
</dbReference>
<keyword evidence="3 7" id="KW-0378">Hydrolase</keyword>
<dbReference type="Gene3D" id="3.40.50.300">
    <property type="entry name" value="P-loop containing nucleotide triphosphate hydrolases"/>
    <property type="match status" value="2"/>
</dbReference>
<dbReference type="GO" id="GO:0016787">
    <property type="term" value="F:hydrolase activity"/>
    <property type="evidence" value="ECO:0007669"/>
    <property type="project" value="UniProtKB-KW"/>
</dbReference>
<evidence type="ECO:0000313" key="13">
    <source>
        <dbReference type="RefSeq" id="XP_035445376.2"/>
    </source>
</evidence>
<feature type="domain" description="DEAD-box RNA helicase Q" evidence="11">
    <location>
        <begin position="65"/>
        <end position="93"/>
    </location>
</feature>
<organism evidence="12 13">
    <name type="scientific">Spodoptera frugiperda</name>
    <name type="common">Fall armyworm</name>
    <dbReference type="NCBI Taxonomy" id="7108"/>
    <lineage>
        <taxon>Eukaryota</taxon>
        <taxon>Metazoa</taxon>
        <taxon>Ecdysozoa</taxon>
        <taxon>Arthropoda</taxon>
        <taxon>Hexapoda</taxon>
        <taxon>Insecta</taxon>
        <taxon>Pterygota</taxon>
        <taxon>Neoptera</taxon>
        <taxon>Endopterygota</taxon>
        <taxon>Lepidoptera</taxon>
        <taxon>Glossata</taxon>
        <taxon>Ditrysia</taxon>
        <taxon>Noctuoidea</taxon>
        <taxon>Noctuidae</taxon>
        <taxon>Amphipyrinae</taxon>
        <taxon>Spodoptera</taxon>
    </lineage>
</organism>
<reference evidence="13" key="1">
    <citation type="submission" date="2025-08" db="UniProtKB">
        <authorList>
            <consortium name="RefSeq"/>
        </authorList>
    </citation>
    <scope>IDENTIFICATION</scope>
    <source>
        <tissue evidence="13">Whole larval tissue</tissue>
    </source>
</reference>
<evidence type="ECO:0000259" key="10">
    <source>
        <dbReference type="PROSITE" id="PS51194"/>
    </source>
</evidence>
<dbReference type="InterPro" id="IPR014001">
    <property type="entry name" value="Helicase_ATP-bd"/>
</dbReference>
<keyword evidence="4 7" id="KW-0347">Helicase</keyword>
<dbReference type="InterPro" id="IPR000629">
    <property type="entry name" value="RNA-helicase_DEAD-box_CS"/>
</dbReference>
<dbReference type="PROSITE" id="PS51192">
    <property type="entry name" value="HELICASE_ATP_BIND_1"/>
    <property type="match status" value="1"/>
</dbReference>
<dbReference type="InterPro" id="IPR011545">
    <property type="entry name" value="DEAD/DEAH_box_helicase_dom"/>
</dbReference>
<dbReference type="PROSITE" id="PS51194">
    <property type="entry name" value="HELICASE_CTER"/>
    <property type="match status" value="1"/>
</dbReference>
<evidence type="ECO:0000256" key="5">
    <source>
        <dbReference type="ARBA" id="ARBA00022840"/>
    </source>
</evidence>
<evidence type="ECO:0000313" key="12">
    <source>
        <dbReference type="Proteomes" id="UP000829999"/>
    </source>
</evidence>
<dbReference type="Pfam" id="PF00271">
    <property type="entry name" value="Helicase_C"/>
    <property type="match status" value="1"/>
</dbReference>
<evidence type="ECO:0000256" key="6">
    <source>
        <dbReference type="PROSITE-ProRule" id="PRU00552"/>
    </source>
</evidence>
<name>A0A9R0D9H1_SPOFR</name>
<dbReference type="Proteomes" id="UP000829999">
    <property type="component" value="Chromosome 4"/>
</dbReference>
<dbReference type="InterPro" id="IPR001650">
    <property type="entry name" value="Helicase_C-like"/>
</dbReference>
<dbReference type="SMART" id="SM00490">
    <property type="entry name" value="HELICc"/>
    <property type="match status" value="1"/>
</dbReference>
<evidence type="ECO:0000259" key="11">
    <source>
        <dbReference type="PROSITE" id="PS51195"/>
    </source>
</evidence>
<dbReference type="GO" id="GO:0003676">
    <property type="term" value="F:nucleic acid binding"/>
    <property type="evidence" value="ECO:0007669"/>
    <property type="project" value="InterPro"/>
</dbReference>
<dbReference type="GeneID" id="118272803"/>
<dbReference type="PANTHER" id="PTHR47958">
    <property type="entry name" value="ATP-DEPENDENT RNA HELICASE DBP3"/>
    <property type="match status" value="1"/>
</dbReference>
<dbReference type="SMART" id="SM00487">
    <property type="entry name" value="DEXDc"/>
    <property type="match status" value="1"/>
</dbReference>
<feature type="domain" description="Helicase C-terminal" evidence="10">
    <location>
        <begin position="297"/>
        <end position="445"/>
    </location>
</feature>
<evidence type="ECO:0000256" key="8">
    <source>
        <dbReference type="SAM" id="MobiDB-lite"/>
    </source>
</evidence>
<dbReference type="GO" id="GO:0010468">
    <property type="term" value="P:regulation of gene expression"/>
    <property type="evidence" value="ECO:0007669"/>
    <property type="project" value="UniProtKB-ARBA"/>
</dbReference>
<dbReference type="GO" id="GO:0005524">
    <property type="term" value="F:ATP binding"/>
    <property type="evidence" value="ECO:0007669"/>
    <property type="project" value="UniProtKB-KW"/>
</dbReference>
<comment type="similarity">
    <text evidence="7">Belongs to the DEAD box helicase family.</text>
</comment>
<accession>A0A9R0D9H1</accession>
<dbReference type="PROSITE" id="PS00039">
    <property type="entry name" value="DEAD_ATP_HELICASE"/>
    <property type="match status" value="1"/>
</dbReference>